<keyword evidence="5" id="KW-1185">Reference proteome</keyword>
<dbReference type="Pfam" id="PF13561">
    <property type="entry name" value="adh_short_C2"/>
    <property type="match status" value="1"/>
</dbReference>
<evidence type="ECO:0000259" key="3">
    <source>
        <dbReference type="PROSITE" id="PS50206"/>
    </source>
</evidence>
<dbReference type="FunFam" id="3.40.50.720:FF:000240">
    <property type="entry name" value="SDR family oxidoreductase"/>
    <property type="match status" value="1"/>
</dbReference>
<sequence length="260" mass="28023">MDYINNLFSLNGKVAIVVGGSGVLGGEMAKTLAKAGAKTAVFYSGNREGAEEQAAEIEKEGGEAMICQANVREQDSLQQAIDKVEENWGGIDILVNAPGVNSTTPVMEITEEEWNKILDINLKGAFLASRMVAEKMKAQGKGGSIINISSASSEIPLSKVFTYSISKAGMNNMTRFLAREWAPDNIRVNALMPGFFPAEQNRKILTEERRKSIFGHTPMNRYGEPEELSGAILWLASEKAASFVTGAVIPVDGGFTAQTI</sequence>
<dbReference type="EMBL" id="FXTP01000017">
    <property type="protein sequence ID" value="SMO94167.1"/>
    <property type="molecule type" value="Genomic_DNA"/>
</dbReference>
<feature type="domain" description="Rhodanese" evidence="3">
    <location>
        <begin position="16"/>
        <end position="59"/>
    </location>
</feature>
<dbReference type="InterPro" id="IPR002347">
    <property type="entry name" value="SDR_fam"/>
</dbReference>
<dbReference type="PROSITE" id="PS50206">
    <property type="entry name" value="RHODANESE_3"/>
    <property type="match status" value="1"/>
</dbReference>
<dbReference type="AlphaFoldDB" id="A0A521FD89"/>
<protein>
    <submittedName>
        <fullName evidence="4">NAD(P)-dependent dehydrogenase, short-chain alcohol dehydrogenase family</fullName>
    </submittedName>
</protein>
<dbReference type="InterPro" id="IPR036291">
    <property type="entry name" value="NAD(P)-bd_dom_sf"/>
</dbReference>
<dbReference type="PANTHER" id="PTHR42760">
    <property type="entry name" value="SHORT-CHAIN DEHYDROGENASES/REDUCTASES FAMILY MEMBER"/>
    <property type="match status" value="1"/>
</dbReference>
<dbReference type="PROSITE" id="PS00061">
    <property type="entry name" value="ADH_SHORT"/>
    <property type="match status" value="1"/>
</dbReference>
<reference evidence="4 5" key="1">
    <citation type="submission" date="2017-05" db="EMBL/GenBank/DDBJ databases">
        <authorList>
            <person name="Varghese N."/>
            <person name="Submissions S."/>
        </authorList>
    </citation>
    <scope>NUCLEOTIDE SEQUENCE [LARGE SCALE GENOMIC DNA]</scope>
    <source>
        <strain evidence="4 5">DSM 21985</strain>
    </source>
</reference>
<dbReference type="RefSeq" id="WP_221930349.1">
    <property type="nucleotide sequence ID" value="NZ_FXTP01000017.1"/>
</dbReference>
<name>A0A521FD89_9BACT</name>
<dbReference type="PRINTS" id="PR00080">
    <property type="entry name" value="SDRFAMILY"/>
</dbReference>
<dbReference type="GO" id="GO:0016616">
    <property type="term" value="F:oxidoreductase activity, acting on the CH-OH group of donors, NAD or NADP as acceptor"/>
    <property type="evidence" value="ECO:0007669"/>
    <property type="project" value="UniProtKB-ARBA"/>
</dbReference>
<dbReference type="SUPFAM" id="SSF51735">
    <property type="entry name" value="NAD(P)-binding Rossmann-fold domains"/>
    <property type="match status" value="1"/>
</dbReference>
<dbReference type="Proteomes" id="UP000317557">
    <property type="component" value="Unassembled WGS sequence"/>
</dbReference>
<accession>A0A521FD89</accession>
<dbReference type="Gene3D" id="3.40.50.720">
    <property type="entry name" value="NAD(P)-binding Rossmann-like Domain"/>
    <property type="match status" value="1"/>
</dbReference>
<evidence type="ECO:0000313" key="5">
    <source>
        <dbReference type="Proteomes" id="UP000317557"/>
    </source>
</evidence>
<organism evidence="4 5">
    <name type="scientific">Gracilimonas mengyeensis</name>
    <dbReference type="NCBI Taxonomy" id="1302730"/>
    <lineage>
        <taxon>Bacteria</taxon>
        <taxon>Pseudomonadati</taxon>
        <taxon>Balneolota</taxon>
        <taxon>Balneolia</taxon>
        <taxon>Balneolales</taxon>
        <taxon>Balneolaceae</taxon>
        <taxon>Gracilimonas</taxon>
    </lineage>
</organism>
<gene>
    <name evidence="4" type="ORF">SAMN06265219_11760</name>
</gene>
<dbReference type="InterPro" id="IPR020904">
    <property type="entry name" value="Sc_DH/Rdtase_CS"/>
</dbReference>
<evidence type="ECO:0000256" key="1">
    <source>
        <dbReference type="ARBA" id="ARBA00006484"/>
    </source>
</evidence>
<proteinExistence type="inferred from homology"/>
<keyword evidence="2" id="KW-0560">Oxidoreductase</keyword>
<dbReference type="PANTHER" id="PTHR42760:SF115">
    <property type="entry name" value="3-OXOACYL-[ACYL-CARRIER-PROTEIN] REDUCTASE FABG"/>
    <property type="match status" value="1"/>
</dbReference>
<comment type="similarity">
    <text evidence="1">Belongs to the short-chain dehydrogenases/reductases (SDR) family.</text>
</comment>
<dbReference type="InterPro" id="IPR001763">
    <property type="entry name" value="Rhodanese-like_dom"/>
</dbReference>
<evidence type="ECO:0000313" key="4">
    <source>
        <dbReference type="EMBL" id="SMO94167.1"/>
    </source>
</evidence>
<dbReference type="PRINTS" id="PR00081">
    <property type="entry name" value="GDHRDH"/>
</dbReference>
<dbReference type="GO" id="GO:0005975">
    <property type="term" value="P:carbohydrate metabolic process"/>
    <property type="evidence" value="ECO:0007669"/>
    <property type="project" value="UniProtKB-ARBA"/>
</dbReference>
<evidence type="ECO:0000256" key="2">
    <source>
        <dbReference type="ARBA" id="ARBA00023002"/>
    </source>
</evidence>